<dbReference type="Gene3D" id="3.30.2000.30">
    <property type="match status" value="1"/>
</dbReference>
<reference evidence="1 2" key="1">
    <citation type="submission" date="2016-11" db="EMBL/GenBank/DDBJ databases">
        <title>Whole Genome Sequence of Listeria newyorkensis.</title>
        <authorList>
            <person name="Frink S."/>
            <person name="Morales C."/>
            <person name="Kiang D."/>
        </authorList>
    </citation>
    <scope>NUCLEOTIDE SEQUENCE [LARGE SCALE GENOMIC DNA]</scope>
    <source>
        <strain evidence="1 2">F1604011-044</strain>
    </source>
</reference>
<dbReference type="InterPro" id="IPR053745">
    <property type="entry name" value="Viral_Tail_Comp_sf"/>
</dbReference>
<organism evidence="1 2">
    <name type="scientific">Listeria newyorkensis</name>
    <dbReference type="NCBI Taxonomy" id="1497681"/>
    <lineage>
        <taxon>Bacteria</taxon>
        <taxon>Bacillati</taxon>
        <taxon>Bacillota</taxon>
        <taxon>Bacilli</taxon>
        <taxon>Bacillales</taxon>
        <taxon>Listeriaceae</taxon>
        <taxon>Listeria</taxon>
    </lineage>
</organism>
<dbReference type="RefSeq" id="WP_103035061.1">
    <property type="nucleotide sequence ID" value="NZ_MPDH01000026.1"/>
</dbReference>
<evidence type="ECO:0000313" key="1">
    <source>
        <dbReference type="EMBL" id="PNP88211.1"/>
    </source>
</evidence>
<protein>
    <submittedName>
        <fullName evidence="1">Uncharacterized protein</fullName>
    </submittedName>
</protein>
<name>A0ABX4XIM3_9LIST</name>
<accession>A0ABX4XIM3</accession>
<gene>
    <name evidence="1" type="ORF">BMT55_15735</name>
</gene>
<comment type="caution">
    <text evidence="1">The sequence shown here is derived from an EMBL/GenBank/DDBJ whole genome shotgun (WGS) entry which is preliminary data.</text>
</comment>
<proteinExistence type="predicted"/>
<dbReference type="EMBL" id="MPDH01000026">
    <property type="protein sequence ID" value="PNP88211.1"/>
    <property type="molecule type" value="Genomic_DNA"/>
</dbReference>
<keyword evidence="2" id="KW-1185">Reference proteome</keyword>
<dbReference type="Proteomes" id="UP000236500">
    <property type="component" value="Unassembled WGS sequence"/>
</dbReference>
<evidence type="ECO:0000313" key="2">
    <source>
        <dbReference type="Proteomes" id="UP000236500"/>
    </source>
</evidence>
<sequence>MSPTTELLLFIEKELSVLGIPFYFSRPNEAEHMVPLIIVDETFSYDSSIKDRNMSRNTIPIHIFEKVGNRQLVEDSLYEIKRLFQRRSFVFESGTTVNMARVNTSTITDDSTTITLSHGIAEVEFNITERVKQ</sequence>